<dbReference type="PROSITE" id="PS51186">
    <property type="entry name" value="GNAT"/>
    <property type="match status" value="1"/>
</dbReference>
<feature type="domain" description="N-acetyltransferase" evidence="1">
    <location>
        <begin position="223"/>
        <end position="375"/>
    </location>
</feature>
<reference evidence="2" key="2">
    <citation type="journal article" date="2021" name="PeerJ">
        <title>Extensive microbial diversity within the chicken gut microbiome revealed by metagenomics and culture.</title>
        <authorList>
            <person name="Gilroy R."/>
            <person name="Ravi A."/>
            <person name="Getino M."/>
            <person name="Pursley I."/>
            <person name="Horton D.L."/>
            <person name="Alikhan N.F."/>
            <person name="Baker D."/>
            <person name="Gharbi K."/>
            <person name="Hall N."/>
            <person name="Watson M."/>
            <person name="Adriaenssens E.M."/>
            <person name="Foster-Nyarko E."/>
            <person name="Jarju S."/>
            <person name="Secka A."/>
            <person name="Antonio M."/>
            <person name="Oren A."/>
            <person name="Chaudhuri R.R."/>
            <person name="La Ragione R."/>
            <person name="Hildebrand F."/>
            <person name="Pallen M.J."/>
        </authorList>
    </citation>
    <scope>NUCLEOTIDE SEQUENCE</scope>
    <source>
        <strain evidence="2">ChiBcolR7-354</strain>
    </source>
</reference>
<evidence type="ECO:0000313" key="2">
    <source>
        <dbReference type="EMBL" id="HIQ78620.1"/>
    </source>
</evidence>
<dbReference type="GO" id="GO:0016747">
    <property type="term" value="F:acyltransferase activity, transferring groups other than amino-acyl groups"/>
    <property type="evidence" value="ECO:0007669"/>
    <property type="project" value="InterPro"/>
</dbReference>
<dbReference type="PANTHER" id="PTHR43464:SF83">
    <property type="entry name" value="MALONYL-[ACYL-CARRIER PROTEIN] O-METHYLTRANSFERASE"/>
    <property type="match status" value="1"/>
</dbReference>
<evidence type="ECO:0000259" key="1">
    <source>
        <dbReference type="PROSITE" id="PS51186"/>
    </source>
</evidence>
<gene>
    <name evidence="2" type="ORF">IAB77_05110</name>
</gene>
<dbReference type="CDD" id="cd04301">
    <property type="entry name" value="NAT_SF"/>
    <property type="match status" value="1"/>
</dbReference>
<dbReference type="Gene3D" id="3.40.630.30">
    <property type="match status" value="1"/>
</dbReference>
<accession>A0A9D1CTP6</accession>
<name>A0A9D1CTP6_9FIRM</name>
<dbReference type="AlphaFoldDB" id="A0A9D1CTP6"/>
<dbReference type="Proteomes" id="UP000824262">
    <property type="component" value="Unassembled WGS sequence"/>
</dbReference>
<dbReference type="GO" id="GO:0032259">
    <property type="term" value="P:methylation"/>
    <property type="evidence" value="ECO:0007669"/>
    <property type="project" value="UniProtKB-KW"/>
</dbReference>
<dbReference type="InterPro" id="IPR016181">
    <property type="entry name" value="Acyl_CoA_acyltransferase"/>
</dbReference>
<protein>
    <submittedName>
        <fullName evidence="2">Methyltransferase domain-containing protein</fullName>
    </submittedName>
</protein>
<dbReference type="Pfam" id="PF13649">
    <property type="entry name" value="Methyltransf_25"/>
    <property type="match status" value="1"/>
</dbReference>
<dbReference type="InterPro" id="IPR029063">
    <property type="entry name" value="SAM-dependent_MTases_sf"/>
</dbReference>
<dbReference type="InterPro" id="IPR000182">
    <property type="entry name" value="GNAT_dom"/>
</dbReference>
<dbReference type="SUPFAM" id="SSF55729">
    <property type="entry name" value="Acyl-CoA N-acyltransferases (Nat)"/>
    <property type="match status" value="1"/>
</dbReference>
<dbReference type="PANTHER" id="PTHR43464">
    <property type="entry name" value="METHYLTRANSFERASE"/>
    <property type="match status" value="1"/>
</dbReference>
<keyword evidence="2" id="KW-0808">Transferase</keyword>
<dbReference type="EMBL" id="DVGA01000049">
    <property type="protein sequence ID" value="HIQ78620.1"/>
    <property type="molecule type" value="Genomic_DNA"/>
</dbReference>
<dbReference type="SUPFAM" id="SSF53335">
    <property type="entry name" value="S-adenosyl-L-methionine-dependent methyltransferases"/>
    <property type="match status" value="1"/>
</dbReference>
<proteinExistence type="predicted"/>
<dbReference type="Gene3D" id="3.40.50.150">
    <property type="entry name" value="Vaccinia Virus protein VP39"/>
    <property type="match status" value="1"/>
</dbReference>
<comment type="caution">
    <text evidence="2">The sequence shown here is derived from an EMBL/GenBank/DDBJ whole genome shotgun (WGS) entry which is preliminary data.</text>
</comment>
<dbReference type="GO" id="GO:0008168">
    <property type="term" value="F:methyltransferase activity"/>
    <property type="evidence" value="ECO:0007669"/>
    <property type="project" value="UniProtKB-KW"/>
</dbReference>
<evidence type="ECO:0000313" key="3">
    <source>
        <dbReference type="Proteomes" id="UP000824262"/>
    </source>
</evidence>
<organism evidence="2 3">
    <name type="scientific">Candidatus Scatomorpha intestinavium</name>
    <dbReference type="NCBI Taxonomy" id="2840922"/>
    <lineage>
        <taxon>Bacteria</taxon>
        <taxon>Bacillati</taxon>
        <taxon>Bacillota</taxon>
        <taxon>Clostridia</taxon>
        <taxon>Eubacteriales</taxon>
        <taxon>Candidatus Scatomorpha</taxon>
    </lineage>
</organism>
<dbReference type="CDD" id="cd02440">
    <property type="entry name" value="AdoMet_MTases"/>
    <property type="match status" value="1"/>
</dbReference>
<reference evidence="2" key="1">
    <citation type="submission" date="2020-10" db="EMBL/GenBank/DDBJ databases">
        <authorList>
            <person name="Gilroy R."/>
        </authorList>
    </citation>
    <scope>NUCLEOTIDE SEQUENCE</scope>
    <source>
        <strain evidence="2">ChiBcolR7-354</strain>
    </source>
</reference>
<dbReference type="InterPro" id="IPR041698">
    <property type="entry name" value="Methyltransf_25"/>
</dbReference>
<sequence>MFDNRDFDGWAESYDSDVRESAERYPFAGYEELMDRIAAQVLGCRRADGPVKVLDLGCGTGVLASRLAEAGCSVTGVDFSAEMLAEASRRCGGVKLIRADFSAGLPDGLGDGFDFVTCTYAIHHLSAGGQARLLRECLGVLRPGGAVLVGDVAFETRRELELCRAHAAEEWDSEENYPVAEELRRFFPALEFERISFCAGILRLSPPAGMLDIDSLFSGYDVRVLRECDIPEAAGICSGNPEYYGYMRSLPSTEALLRDTLAVPEGKGLVDKYFLLIRDEAGPLGLADIISGYPEGATAWIGLFMLRRSAQGKGVGRKMASQLLSGLKAAGFRRAGLAYVKDNPVPSHFWPGIGFEPSRETVLSEYTLITAFKTL</sequence>
<keyword evidence="2" id="KW-0489">Methyltransferase</keyword>
<dbReference type="Pfam" id="PF00583">
    <property type="entry name" value="Acetyltransf_1"/>
    <property type="match status" value="1"/>
</dbReference>